<organism evidence="1 2">
    <name type="scientific">Blautia obeum</name>
    <dbReference type="NCBI Taxonomy" id="40520"/>
    <lineage>
        <taxon>Bacteria</taxon>
        <taxon>Bacillati</taxon>
        <taxon>Bacillota</taxon>
        <taxon>Clostridia</taxon>
        <taxon>Lachnospirales</taxon>
        <taxon>Lachnospiraceae</taxon>
        <taxon>Blautia</taxon>
    </lineage>
</organism>
<dbReference type="AlphaFoldDB" id="A0A412EKP6"/>
<gene>
    <name evidence="1" type="ORF">DWY46_18890</name>
</gene>
<reference evidence="1 2" key="1">
    <citation type="submission" date="2018-08" db="EMBL/GenBank/DDBJ databases">
        <title>A genome reference for cultivated species of the human gut microbiota.</title>
        <authorList>
            <person name="Zou Y."/>
            <person name="Xue W."/>
            <person name="Luo G."/>
        </authorList>
    </citation>
    <scope>NUCLEOTIDE SEQUENCE [LARGE SCALE GENOMIC DNA]</scope>
    <source>
        <strain evidence="1 2">AF25-21</strain>
    </source>
</reference>
<dbReference type="Proteomes" id="UP000285839">
    <property type="component" value="Unassembled WGS sequence"/>
</dbReference>
<evidence type="ECO:0000313" key="1">
    <source>
        <dbReference type="EMBL" id="RGR44437.1"/>
    </source>
</evidence>
<sequence>MLIPIVPAKEFKRFGFKKCAGDYGKHGCYYLCVSRGIKMLFVSDKVFGINNWKDDDPRIHKTPNCRYRDKRTSLDIIYELIKAGMLKSEFDEEDTKY</sequence>
<accession>A0A412EKP6</accession>
<evidence type="ECO:0000313" key="2">
    <source>
        <dbReference type="Proteomes" id="UP000285839"/>
    </source>
</evidence>
<dbReference type="RefSeq" id="WP_118031789.1">
    <property type="nucleotide sequence ID" value="NZ_QRUH01000029.1"/>
</dbReference>
<protein>
    <submittedName>
        <fullName evidence="1">Uncharacterized protein</fullName>
    </submittedName>
</protein>
<name>A0A412EKP6_9FIRM</name>
<proteinExistence type="predicted"/>
<dbReference type="EMBL" id="QRUH01000029">
    <property type="protein sequence ID" value="RGR44437.1"/>
    <property type="molecule type" value="Genomic_DNA"/>
</dbReference>
<comment type="caution">
    <text evidence="1">The sequence shown here is derived from an EMBL/GenBank/DDBJ whole genome shotgun (WGS) entry which is preliminary data.</text>
</comment>